<accession>A0A5M9J840</accession>
<gene>
    <name evidence="2" type="ORF">EYC84_011370</name>
</gene>
<protein>
    <submittedName>
        <fullName evidence="2">Uncharacterized protein</fullName>
    </submittedName>
</protein>
<feature type="compositionally biased region" description="Basic residues" evidence="1">
    <location>
        <begin position="53"/>
        <end position="63"/>
    </location>
</feature>
<feature type="region of interest" description="Disordered" evidence="1">
    <location>
        <begin position="1"/>
        <end position="98"/>
    </location>
</feature>
<name>A0A5M9J840_MONFR</name>
<reference evidence="2 3" key="1">
    <citation type="submission" date="2019-06" db="EMBL/GenBank/DDBJ databases">
        <title>Genome Sequence of the Brown Rot Fungal Pathogen Monilinia fructicola.</title>
        <authorList>
            <person name="De Miccolis Angelini R.M."/>
            <person name="Landi L."/>
            <person name="Abate D."/>
            <person name="Pollastro S."/>
            <person name="Romanazzi G."/>
            <person name="Faretra F."/>
        </authorList>
    </citation>
    <scope>NUCLEOTIDE SEQUENCE [LARGE SCALE GENOMIC DNA]</scope>
    <source>
        <strain evidence="2 3">Mfrc123</strain>
    </source>
</reference>
<keyword evidence="3" id="KW-1185">Reference proteome</keyword>
<evidence type="ECO:0000313" key="2">
    <source>
        <dbReference type="EMBL" id="KAA8564433.1"/>
    </source>
</evidence>
<proteinExistence type="predicted"/>
<dbReference type="EMBL" id="VICG01000015">
    <property type="protein sequence ID" value="KAA8564433.1"/>
    <property type="molecule type" value="Genomic_DNA"/>
</dbReference>
<evidence type="ECO:0000313" key="3">
    <source>
        <dbReference type="Proteomes" id="UP000322873"/>
    </source>
</evidence>
<sequence length="177" mass="20167">MQTKEASSEANSSSPPHVTAIFPTPRSVKASLKHATLKSKHPDLSEPPLKSILQRHPHRKRSRSTTTHPPRLPKPPHRCNSGARHMASREAAKPQSRKATQYSMYLLPRFPAHRPAKARRLARLDASKEAKLKEIGSGKGREWFHESLLRPAVRIHDYNYHDIDPIEIFASERAREF</sequence>
<dbReference type="Proteomes" id="UP000322873">
    <property type="component" value="Unassembled WGS sequence"/>
</dbReference>
<comment type="caution">
    <text evidence="2">The sequence shown here is derived from an EMBL/GenBank/DDBJ whole genome shotgun (WGS) entry which is preliminary data.</text>
</comment>
<organism evidence="2 3">
    <name type="scientific">Monilinia fructicola</name>
    <name type="common">Brown rot fungus</name>
    <name type="synonym">Ciboria fructicola</name>
    <dbReference type="NCBI Taxonomy" id="38448"/>
    <lineage>
        <taxon>Eukaryota</taxon>
        <taxon>Fungi</taxon>
        <taxon>Dikarya</taxon>
        <taxon>Ascomycota</taxon>
        <taxon>Pezizomycotina</taxon>
        <taxon>Leotiomycetes</taxon>
        <taxon>Helotiales</taxon>
        <taxon>Sclerotiniaceae</taxon>
        <taxon>Monilinia</taxon>
    </lineage>
</organism>
<dbReference type="AlphaFoldDB" id="A0A5M9J840"/>
<evidence type="ECO:0000256" key="1">
    <source>
        <dbReference type="SAM" id="MobiDB-lite"/>
    </source>
</evidence>